<protein>
    <submittedName>
        <fullName evidence="1">TIGR01459 family HAD-type hydrolase</fullName>
    </submittedName>
</protein>
<dbReference type="GO" id="GO:0005737">
    <property type="term" value="C:cytoplasm"/>
    <property type="evidence" value="ECO:0007669"/>
    <property type="project" value="TreeGrafter"/>
</dbReference>
<dbReference type="AlphaFoldDB" id="A0A967F407"/>
<comment type="caution">
    <text evidence="1">The sequence shown here is derived from an EMBL/GenBank/DDBJ whole genome shotgun (WGS) entry which is preliminary data.</text>
</comment>
<organism evidence="1 2">
    <name type="scientific">Pelagibius litoralis</name>
    <dbReference type="NCBI Taxonomy" id="374515"/>
    <lineage>
        <taxon>Bacteria</taxon>
        <taxon>Pseudomonadati</taxon>
        <taxon>Pseudomonadota</taxon>
        <taxon>Alphaproteobacteria</taxon>
        <taxon>Rhodospirillales</taxon>
        <taxon>Rhodovibrionaceae</taxon>
        <taxon>Pelagibius</taxon>
    </lineage>
</organism>
<dbReference type="InterPro" id="IPR023214">
    <property type="entry name" value="HAD_sf"/>
</dbReference>
<dbReference type="Pfam" id="PF13242">
    <property type="entry name" value="Hydrolase_like"/>
    <property type="match status" value="1"/>
</dbReference>
<keyword evidence="2" id="KW-1185">Reference proteome</keyword>
<dbReference type="EMBL" id="JAAQPH010000046">
    <property type="protein sequence ID" value="NIA72460.1"/>
    <property type="molecule type" value="Genomic_DNA"/>
</dbReference>
<keyword evidence="1" id="KW-0378">Hydrolase</keyword>
<dbReference type="Gene3D" id="3.40.50.1000">
    <property type="entry name" value="HAD superfamily/HAD-like"/>
    <property type="match status" value="2"/>
</dbReference>
<accession>A0A967F407</accession>
<dbReference type="PANTHER" id="PTHR19288:SF90">
    <property type="entry name" value="OS08G0542600 PROTEIN"/>
    <property type="match status" value="1"/>
</dbReference>
<dbReference type="Proteomes" id="UP000761264">
    <property type="component" value="Unassembled WGS sequence"/>
</dbReference>
<name>A0A967F407_9PROT</name>
<evidence type="ECO:0000313" key="1">
    <source>
        <dbReference type="EMBL" id="NIA72460.1"/>
    </source>
</evidence>
<dbReference type="InterPro" id="IPR006356">
    <property type="entry name" value="HAD-SF_hydro_IIA_hyp3"/>
</dbReference>
<reference evidence="1" key="1">
    <citation type="submission" date="2020-03" db="EMBL/GenBank/DDBJ databases">
        <title>Genome of Pelagibius litoralis DSM 21314T.</title>
        <authorList>
            <person name="Wang G."/>
        </authorList>
    </citation>
    <scope>NUCLEOTIDE SEQUENCE</scope>
    <source>
        <strain evidence="1">DSM 21314</strain>
    </source>
</reference>
<dbReference type="RefSeq" id="WP_167231903.1">
    <property type="nucleotide sequence ID" value="NZ_JAAQPH010000046.1"/>
</dbReference>
<sequence length="291" mass="31409">MSSPPFHPGLAALTDRYDAFIVDLWGVMHDGVSAFPAAVAALEALRAAGKRSIILSNAPRRADVITARNVELGIPADLPDALMSSGEDTWQHLKTRPDAWYRALGRRCYHLGPERDFGMREGLDLDFIDDLGEADFILNTGNLSSDDSVEVYRDFLDRALQLKLPMICANPDLLVLRGESREICAGALALDYEQKGGAVRWHGKPHPEVYRSCFALLPGVPAARIAAIGDSLRTDVAGAAAAGIDSIFIAGGIHGEELGVDSEGKIDPGSYSAFVRAAEPKPTAVLPFMRW</sequence>
<dbReference type="InterPro" id="IPR006357">
    <property type="entry name" value="HAD-SF_hydro_IIA"/>
</dbReference>
<dbReference type="SUPFAM" id="SSF56784">
    <property type="entry name" value="HAD-like"/>
    <property type="match status" value="1"/>
</dbReference>
<dbReference type="NCBIfam" id="TIGR01459">
    <property type="entry name" value="HAD-SF-IIA-hyp4"/>
    <property type="match status" value="1"/>
</dbReference>
<gene>
    <name evidence="1" type="ORF">HBA54_28125</name>
</gene>
<dbReference type="Pfam" id="PF13344">
    <property type="entry name" value="Hydrolase_6"/>
    <property type="match status" value="1"/>
</dbReference>
<proteinExistence type="predicted"/>
<dbReference type="PANTHER" id="PTHR19288">
    <property type="entry name" value="4-NITROPHENYLPHOSPHATASE-RELATED"/>
    <property type="match status" value="1"/>
</dbReference>
<dbReference type="CDD" id="cd07525">
    <property type="entry name" value="HAD_like"/>
    <property type="match status" value="1"/>
</dbReference>
<dbReference type="GO" id="GO:0016791">
    <property type="term" value="F:phosphatase activity"/>
    <property type="evidence" value="ECO:0007669"/>
    <property type="project" value="TreeGrafter"/>
</dbReference>
<dbReference type="InterPro" id="IPR036412">
    <property type="entry name" value="HAD-like_sf"/>
</dbReference>
<evidence type="ECO:0000313" key="2">
    <source>
        <dbReference type="Proteomes" id="UP000761264"/>
    </source>
</evidence>